<dbReference type="HAMAP" id="MF_00163">
    <property type="entry name" value="Pep_deformylase"/>
    <property type="match status" value="1"/>
</dbReference>
<keyword evidence="4 7" id="KW-0378">Hydrolase</keyword>
<dbReference type="NCBIfam" id="NF001159">
    <property type="entry name" value="PRK00150.1-3"/>
    <property type="match status" value="1"/>
</dbReference>
<evidence type="ECO:0000313" key="9">
    <source>
        <dbReference type="RefSeq" id="XP_017776908.1"/>
    </source>
</evidence>
<dbReference type="Gene3D" id="3.90.45.10">
    <property type="entry name" value="Peptide deformylase"/>
    <property type="match status" value="1"/>
</dbReference>
<comment type="function">
    <text evidence="6 7">Removes the formyl group from the N-terminal Met of newly synthesized proteins.</text>
</comment>
<organism evidence="8 9">
    <name type="scientific">Nicrophorus vespilloides</name>
    <name type="common">Boreal carrion beetle</name>
    <dbReference type="NCBI Taxonomy" id="110193"/>
    <lineage>
        <taxon>Eukaryota</taxon>
        <taxon>Metazoa</taxon>
        <taxon>Ecdysozoa</taxon>
        <taxon>Arthropoda</taxon>
        <taxon>Hexapoda</taxon>
        <taxon>Insecta</taxon>
        <taxon>Pterygota</taxon>
        <taxon>Neoptera</taxon>
        <taxon>Endopterygota</taxon>
        <taxon>Coleoptera</taxon>
        <taxon>Polyphaga</taxon>
        <taxon>Staphyliniformia</taxon>
        <taxon>Silphidae</taxon>
        <taxon>Nicrophorinae</taxon>
        <taxon>Nicrophorus</taxon>
    </lineage>
</organism>
<dbReference type="PRINTS" id="PR01576">
    <property type="entry name" value="PDEFORMYLASE"/>
</dbReference>
<dbReference type="EC" id="3.5.1.88" evidence="2 7"/>
<evidence type="ECO:0000256" key="6">
    <source>
        <dbReference type="ARBA" id="ARBA00037114"/>
    </source>
</evidence>
<evidence type="ECO:0000256" key="4">
    <source>
        <dbReference type="ARBA" id="ARBA00022801"/>
    </source>
</evidence>
<evidence type="ECO:0000256" key="3">
    <source>
        <dbReference type="ARBA" id="ARBA00022723"/>
    </source>
</evidence>
<dbReference type="InterPro" id="IPR036821">
    <property type="entry name" value="Peptide_deformylase_sf"/>
</dbReference>
<dbReference type="SUPFAM" id="SSF56420">
    <property type="entry name" value="Peptide deformylase"/>
    <property type="match status" value="1"/>
</dbReference>
<dbReference type="PANTHER" id="PTHR10458:SF2">
    <property type="entry name" value="PEPTIDE DEFORMYLASE, MITOCHONDRIAL"/>
    <property type="match status" value="1"/>
</dbReference>
<dbReference type="Pfam" id="PF01327">
    <property type="entry name" value="Pep_deformylase"/>
    <property type="match status" value="1"/>
</dbReference>
<dbReference type="GeneID" id="108562915"/>
<evidence type="ECO:0000256" key="7">
    <source>
        <dbReference type="RuleBase" id="RU362111"/>
    </source>
</evidence>
<evidence type="ECO:0000313" key="8">
    <source>
        <dbReference type="Proteomes" id="UP000695000"/>
    </source>
</evidence>
<accession>A0ABM1MQQ8</accession>
<dbReference type="InterPro" id="IPR023635">
    <property type="entry name" value="Peptide_deformylase"/>
</dbReference>
<comment type="catalytic activity">
    <reaction evidence="7">
        <text>N-terminal N-formyl-L-methionyl-[peptide] + H2O = N-terminal L-methionyl-[peptide] + formate</text>
        <dbReference type="Rhea" id="RHEA:24420"/>
        <dbReference type="Rhea" id="RHEA-COMP:10639"/>
        <dbReference type="Rhea" id="RHEA-COMP:10640"/>
        <dbReference type="ChEBI" id="CHEBI:15377"/>
        <dbReference type="ChEBI" id="CHEBI:15740"/>
        <dbReference type="ChEBI" id="CHEBI:49298"/>
        <dbReference type="ChEBI" id="CHEBI:64731"/>
        <dbReference type="EC" id="3.5.1.88"/>
    </reaction>
</comment>
<keyword evidence="5 7" id="KW-0648">Protein biosynthesis</keyword>
<gene>
    <name evidence="9" type="primary">LOC108562915</name>
</gene>
<keyword evidence="3 7" id="KW-0479">Metal-binding</keyword>
<dbReference type="CDD" id="cd00487">
    <property type="entry name" value="Pep_deformylase"/>
    <property type="match status" value="1"/>
</dbReference>
<reference evidence="9" key="1">
    <citation type="submission" date="2025-08" db="UniProtKB">
        <authorList>
            <consortium name="RefSeq"/>
        </authorList>
    </citation>
    <scope>IDENTIFICATION</scope>
    <source>
        <tissue evidence="9">Whole Larva</tissue>
    </source>
</reference>
<evidence type="ECO:0000256" key="5">
    <source>
        <dbReference type="ARBA" id="ARBA00022917"/>
    </source>
</evidence>
<proteinExistence type="inferred from homology"/>
<keyword evidence="8" id="KW-1185">Reference proteome</keyword>
<name>A0ABM1MQQ8_NICVS</name>
<dbReference type="Proteomes" id="UP000695000">
    <property type="component" value="Unplaced"/>
</dbReference>
<dbReference type="RefSeq" id="XP_017776908.1">
    <property type="nucleotide sequence ID" value="XM_017921419.1"/>
</dbReference>
<evidence type="ECO:0000256" key="2">
    <source>
        <dbReference type="ARBA" id="ARBA00012175"/>
    </source>
</evidence>
<comment type="similarity">
    <text evidence="1 7">Belongs to the polypeptide deformylase family.</text>
</comment>
<sequence length="229" mass="25975">MKLLSKSVNLNSNRGLSYNKMKNWYGNLVKPRTIPPPYKHITQIGDPTLRLKAQPVDVDTIKSVKVQKIIKQMRDVFEKYNSVGLAAPQIGVPLRIIAIGFSNGVMKQWSAEEIQARDMTLLPFTIVINPEVKITDYNKLVFPESCESVKGYWADVPRFKAVNLNGFNQNGEALNLETKGWLSRIIQHEMDHLNGTLYTDIMNRKSLTCGGWEIINERNGSVNLPYKPS</sequence>
<protein>
    <recommendedName>
        <fullName evidence="2 7">Peptide deformylase</fullName>
        <ecNumber evidence="2 7">3.5.1.88</ecNumber>
    </recommendedName>
</protein>
<evidence type="ECO:0000256" key="1">
    <source>
        <dbReference type="ARBA" id="ARBA00010759"/>
    </source>
</evidence>
<dbReference type="PIRSF" id="PIRSF004749">
    <property type="entry name" value="Pep_def"/>
    <property type="match status" value="1"/>
</dbReference>
<dbReference type="PANTHER" id="PTHR10458">
    <property type="entry name" value="PEPTIDE DEFORMYLASE"/>
    <property type="match status" value="1"/>
</dbReference>